<reference evidence="13" key="1">
    <citation type="journal article" date="2021" name="PeerJ">
        <title>Extensive microbial diversity within the chicken gut microbiome revealed by metagenomics and culture.</title>
        <authorList>
            <person name="Gilroy R."/>
            <person name="Ravi A."/>
            <person name="Getino M."/>
            <person name="Pursley I."/>
            <person name="Horton D.L."/>
            <person name="Alikhan N.F."/>
            <person name="Baker D."/>
            <person name="Gharbi K."/>
            <person name="Hall N."/>
            <person name="Watson M."/>
            <person name="Adriaenssens E.M."/>
            <person name="Foster-Nyarko E."/>
            <person name="Jarju S."/>
            <person name="Secka A."/>
            <person name="Antonio M."/>
            <person name="Oren A."/>
            <person name="Chaudhuri R.R."/>
            <person name="La Ragione R."/>
            <person name="Hildebrand F."/>
            <person name="Pallen M.J."/>
        </authorList>
    </citation>
    <scope>NUCLEOTIDE SEQUENCE</scope>
    <source>
        <strain evidence="13">Gambia2-208</strain>
    </source>
</reference>
<evidence type="ECO:0000256" key="8">
    <source>
        <dbReference type="ARBA" id="ARBA00022989"/>
    </source>
</evidence>
<keyword evidence="8 11" id="KW-1133">Transmembrane helix</keyword>
<dbReference type="GO" id="GO:0022857">
    <property type="term" value="F:transmembrane transporter activity"/>
    <property type="evidence" value="ECO:0007669"/>
    <property type="project" value="InterPro"/>
</dbReference>
<feature type="transmembrane region" description="Helical" evidence="11">
    <location>
        <begin position="99"/>
        <end position="116"/>
    </location>
</feature>
<evidence type="ECO:0000256" key="5">
    <source>
        <dbReference type="ARBA" id="ARBA00022556"/>
    </source>
</evidence>
<evidence type="ECO:0000256" key="9">
    <source>
        <dbReference type="ARBA" id="ARBA00023098"/>
    </source>
</evidence>
<dbReference type="InterPro" id="IPR000620">
    <property type="entry name" value="EamA_dom"/>
</dbReference>
<keyword evidence="7" id="KW-0448">Lipopolysaccharide biosynthesis</keyword>
<dbReference type="GO" id="GO:0009245">
    <property type="term" value="P:lipid A biosynthetic process"/>
    <property type="evidence" value="ECO:0007669"/>
    <property type="project" value="UniProtKB-KW"/>
</dbReference>
<dbReference type="AlphaFoldDB" id="A0A9D1ZIX1"/>
<dbReference type="Proteomes" id="UP000886851">
    <property type="component" value="Unassembled WGS sequence"/>
</dbReference>
<evidence type="ECO:0000256" key="10">
    <source>
        <dbReference type="ARBA" id="ARBA00023136"/>
    </source>
</evidence>
<evidence type="ECO:0000256" key="7">
    <source>
        <dbReference type="ARBA" id="ARBA00022985"/>
    </source>
</evidence>
<evidence type="ECO:0000313" key="14">
    <source>
        <dbReference type="Proteomes" id="UP000886851"/>
    </source>
</evidence>
<dbReference type="Pfam" id="PF00892">
    <property type="entry name" value="EamA"/>
    <property type="match status" value="1"/>
</dbReference>
<keyword evidence="3" id="KW-0444">Lipid biosynthesis</keyword>
<keyword evidence="4" id="KW-0997">Cell inner membrane</keyword>
<sequence>MWKLLPLSLLQCILLAAGQVWLKFALQKMLPFGWNRAFWWSLFGNWQFAACGLCFGAGSLLWMYILKNFPLSMAYPLLSLSYVIAMFSAVLFFHETVPFHRWVGCLLIMAGCILIVK</sequence>
<protein>
    <submittedName>
        <fullName evidence="13">EamA family transporter</fullName>
    </submittedName>
</protein>
<accession>A0A9D1ZIX1</accession>
<dbReference type="PANTHER" id="PTHR30561">
    <property type="entry name" value="SMR FAMILY PROTON-DEPENDENT DRUG EFFLUX TRANSPORTER SUGE"/>
    <property type="match status" value="1"/>
</dbReference>
<dbReference type="InterPro" id="IPR000390">
    <property type="entry name" value="Small_drug/metabolite_transptr"/>
</dbReference>
<evidence type="ECO:0000256" key="3">
    <source>
        <dbReference type="ARBA" id="ARBA00022516"/>
    </source>
</evidence>
<reference evidence="13" key="2">
    <citation type="submission" date="2021-04" db="EMBL/GenBank/DDBJ databases">
        <authorList>
            <person name="Gilroy R."/>
        </authorList>
    </citation>
    <scope>NUCLEOTIDE SEQUENCE</scope>
    <source>
        <strain evidence="13">Gambia2-208</strain>
    </source>
</reference>
<keyword evidence="10 11" id="KW-0472">Membrane</keyword>
<keyword evidence="5" id="KW-0441">Lipid A biosynthesis</keyword>
<dbReference type="InterPro" id="IPR037185">
    <property type="entry name" value="EmrE-like"/>
</dbReference>
<comment type="caution">
    <text evidence="13">The sequence shown here is derived from an EMBL/GenBank/DDBJ whole genome shotgun (WGS) entry which is preliminary data.</text>
</comment>
<gene>
    <name evidence="13" type="ORF">H9824_10060</name>
</gene>
<feature type="transmembrane region" description="Helical" evidence="11">
    <location>
        <begin position="46"/>
        <end position="66"/>
    </location>
</feature>
<evidence type="ECO:0000256" key="11">
    <source>
        <dbReference type="SAM" id="Phobius"/>
    </source>
</evidence>
<comment type="subcellular location">
    <subcellularLocation>
        <location evidence="1">Cell membrane</location>
        <topology evidence="1">Multi-pass membrane protein</topology>
    </subcellularLocation>
</comment>
<proteinExistence type="predicted"/>
<dbReference type="PANTHER" id="PTHR30561:SF9">
    <property type="entry name" value="4-AMINO-4-DEOXY-L-ARABINOSE-PHOSPHOUNDECAPRENOL FLIPPASE SUBUNIT ARNF-RELATED"/>
    <property type="match status" value="1"/>
</dbReference>
<dbReference type="GO" id="GO:0005886">
    <property type="term" value="C:plasma membrane"/>
    <property type="evidence" value="ECO:0007669"/>
    <property type="project" value="UniProtKB-SubCell"/>
</dbReference>
<feature type="transmembrane region" description="Helical" evidence="11">
    <location>
        <begin position="73"/>
        <end position="93"/>
    </location>
</feature>
<evidence type="ECO:0000256" key="2">
    <source>
        <dbReference type="ARBA" id="ARBA00022475"/>
    </source>
</evidence>
<keyword evidence="6 11" id="KW-0812">Transmembrane</keyword>
<keyword evidence="2" id="KW-1003">Cell membrane</keyword>
<name>A0A9D1ZIX1_9BACE</name>
<dbReference type="GO" id="GO:0009103">
    <property type="term" value="P:lipopolysaccharide biosynthetic process"/>
    <property type="evidence" value="ECO:0007669"/>
    <property type="project" value="UniProtKB-KW"/>
</dbReference>
<evidence type="ECO:0000256" key="6">
    <source>
        <dbReference type="ARBA" id="ARBA00022692"/>
    </source>
</evidence>
<evidence type="ECO:0000313" key="13">
    <source>
        <dbReference type="EMBL" id="HIY89030.1"/>
    </source>
</evidence>
<evidence type="ECO:0000256" key="4">
    <source>
        <dbReference type="ARBA" id="ARBA00022519"/>
    </source>
</evidence>
<evidence type="ECO:0000256" key="1">
    <source>
        <dbReference type="ARBA" id="ARBA00004651"/>
    </source>
</evidence>
<keyword evidence="9" id="KW-0443">Lipid metabolism</keyword>
<dbReference type="EMBL" id="DXCV01000065">
    <property type="protein sequence ID" value="HIY89030.1"/>
    <property type="molecule type" value="Genomic_DNA"/>
</dbReference>
<organism evidence="13 14">
    <name type="scientific">Candidatus Bacteroides pullicola</name>
    <dbReference type="NCBI Taxonomy" id="2838475"/>
    <lineage>
        <taxon>Bacteria</taxon>
        <taxon>Pseudomonadati</taxon>
        <taxon>Bacteroidota</taxon>
        <taxon>Bacteroidia</taxon>
        <taxon>Bacteroidales</taxon>
        <taxon>Bacteroidaceae</taxon>
        <taxon>Bacteroides</taxon>
    </lineage>
</organism>
<evidence type="ECO:0000259" key="12">
    <source>
        <dbReference type="Pfam" id="PF00892"/>
    </source>
</evidence>
<feature type="domain" description="EamA" evidence="12">
    <location>
        <begin position="29"/>
        <end position="116"/>
    </location>
</feature>
<dbReference type="SUPFAM" id="SSF103481">
    <property type="entry name" value="Multidrug resistance efflux transporter EmrE"/>
    <property type="match status" value="1"/>
</dbReference>
<dbReference type="Gene3D" id="1.10.3730.20">
    <property type="match status" value="1"/>
</dbReference>